<accession>A0A6B0RUN8</accession>
<evidence type="ECO:0000313" key="7">
    <source>
        <dbReference type="Proteomes" id="UP000322234"/>
    </source>
</evidence>
<dbReference type="InterPro" id="IPR016024">
    <property type="entry name" value="ARM-type_fold"/>
</dbReference>
<feature type="compositionally biased region" description="Polar residues" evidence="4">
    <location>
        <begin position="835"/>
        <end position="844"/>
    </location>
</feature>
<evidence type="ECO:0000256" key="2">
    <source>
        <dbReference type="ARBA" id="ARBA00022553"/>
    </source>
</evidence>
<keyword evidence="1 3" id="KW-0343">GTPase activation</keyword>
<protein>
    <recommendedName>
        <fullName evidence="5">Rap-GAP domain-containing protein</fullName>
    </recommendedName>
</protein>
<dbReference type="InterPro" id="IPR046859">
    <property type="entry name" value="RGPA/RALGAPB_N"/>
</dbReference>
<feature type="region of interest" description="Disordered" evidence="4">
    <location>
        <begin position="444"/>
        <end position="472"/>
    </location>
</feature>
<dbReference type="SUPFAM" id="SSF111347">
    <property type="entry name" value="Rap/Ran-GAP"/>
    <property type="match status" value="1"/>
</dbReference>
<dbReference type="Proteomes" id="UP000322234">
    <property type="component" value="Unassembled WGS sequence"/>
</dbReference>
<feature type="domain" description="Rap-GAP" evidence="5">
    <location>
        <begin position="1630"/>
        <end position="1838"/>
    </location>
</feature>
<dbReference type="GO" id="GO:0051056">
    <property type="term" value="P:regulation of small GTPase mediated signal transduction"/>
    <property type="evidence" value="ECO:0007669"/>
    <property type="project" value="InterPro"/>
</dbReference>
<comment type="caution">
    <text evidence="6">The sequence shown here is derived from an EMBL/GenBank/DDBJ whole genome shotgun (WGS) entry which is preliminary data.</text>
</comment>
<dbReference type="GO" id="GO:0005737">
    <property type="term" value="C:cytoplasm"/>
    <property type="evidence" value="ECO:0007669"/>
    <property type="project" value="TreeGrafter"/>
</dbReference>
<dbReference type="EMBL" id="VBQZ03000072">
    <property type="protein sequence ID" value="MXQ91606.1"/>
    <property type="molecule type" value="Genomic_DNA"/>
</dbReference>
<dbReference type="InterPro" id="IPR027107">
    <property type="entry name" value="Tuberin/Ral-act_asu"/>
</dbReference>
<feature type="region of interest" description="Disordered" evidence="4">
    <location>
        <begin position="2068"/>
        <end position="2087"/>
    </location>
</feature>
<dbReference type="PROSITE" id="PS50085">
    <property type="entry name" value="RAPGAP"/>
    <property type="match status" value="1"/>
</dbReference>
<feature type="region of interest" description="Disordered" evidence="4">
    <location>
        <begin position="1487"/>
        <end position="1510"/>
    </location>
</feature>
<dbReference type="InterPro" id="IPR000331">
    <property type="entry name" value="Rap/Ran_GAP_dom"/>
</dbReference>
<evidence type="ECO:0000256" key="1">
    <source>
        <dbReference type="ARBA" id="ARBA00022468"/>
    </source>
</evidence>
<dbReference type="PANTHER" id="PTHR10063">
    <property type="entry name" value="TUBERIN"/>
    <property type="match status" value="1"/>
</dbReference>
<evidence type="ECO:0000259" key="5">
    <source>
        <dbReference type="PROSITE" id="PS50085"/>
    </source>
</evidence>
<gene>
    <name evidence="6" type="ORF">E5288_WYG001732</name>
</gene>
<dbReference type="FunFam" id="3.40.50.11210:FF:000001">
    <property type="entry name" value="Ral GTPase-activating protein subunit alpha-1 isoform 1"/>
    <property type="match status" value="1"/>
</dbReference>
<feature type="compositionally biased region" description="Basic and acidic residues" evidence="4">
    <location>
        <begin position="787"/>
        <end position="801"/>
    </location>
</feature>
<feature type="compositionally biased region" description="Polar residues" evidence="4">
    <location>
        <begin position="677"/>
        <end position="686"/>
    </location>
</feature>
<feature type="compositionally biased region" description="Basic and acidic residues" evidence="4">
    <location>
        <begin position="815"/>
        <end position="834"/>
    </location>
</feature>
<dbReference type="GO" id="GO:0005634">
    <property type="term" value="C:nucleus"/>
    <property type="evidence" value="ECO:0007669"/>
    <property type="project" value="InterPro"/>
</dbReference>
<dbReference type="Gene3D" id="3.40.50.11210">
    <property type="entry name" value="Rap/Ran-GAP"/>
    <property type="match status" value="1"/>
</dbReference>
<proteinExistence type="predicted"/>
<feature type="region of interest" description="Disordered" evidence="4">
    <location>
        <begin position="729"/>
        <end position="844"/>
    </location>
</feature>
<evidence type="ECO:0000256" key="3">
    <source>
        <dbReference type="PROSITE-ProRule" id="PRU00165"/>
    </source>
</evidence>
<keyword evidence="7" id="KW-1185">Reference proteome</keyword>
<feature type="compositionally biased region" description="Basic and acidic residues" evidence="4">
    <location>
        <begin position="444"/>
        <end position="456"/>
    </location>
</feature>
<dbReference type="GO" id="GO:0005096">
    <property type="term" value="F:GTPase activator activity"/>
    <property type="evidence" value="ECO:0007669"/>
    <property type="project" value="UniProtKB-UniRule"/>
</dbReference>
<evidence type="ECO:0000256" key="4">
    <source>
        <dbReference type="SAM" id="MobiDB-lite"/>
    </source>
</evidence>
<dbReference type="InterPro" id="IPR035974">
    <property type="entry name" value="Rap/Ran-GAP_sf"/>
</dbReference>
<dbReference type="PANTHER" id="PTHR10063:SF2">
    <property type="entry name" value="RAL GTPASE-ACTIVATING PROTEIN SUBUNIT ALPHA-2"/>
    <property type="match status" value="1"/>
</dbReference>
<evidence type="ECO:0000313" key="6">
    <source>
        <dbReference type="EMBL" id="MXQ91606.1"/>
    </source>
</evidence>
<dbReference type="Pfam" id="PF20412">
    <property type="entry name" value="RALGAPB_N"/>
    <property type="match status" value="1"/>
</dbReference>
<keyword evidence="2" id="KW-0597">Phosphoprotein</keyword>
<organism evidence="6 7">
    <name type="scientific">Bos mutus</name>
    <name type="common">wild yak</name>
    <dbReference type="NCBI Taxonomy" id="72004"/>
    <lineage>
        <taxon>Eukaryota</taxon>
        <taxon>Metazoa</taxon>
        <taxon>Chordata</taxon>
        <taxon>Craniata</taxon>
        <taxon>Vertebrata</taxon>
        <taxon>Euteleostomi</taxon>
        <taxon>Mammalia</taxon>
        <taxon>Eutheria</taxon>
        <taxon>Laurasiatheria</taxon>
        <taxon>Artiodactyla</taxon>
        <taxon>Ruminantia</taxon>
        <taxon>Pecora</taxon>
        <taxon>Bovidae</taxon>
        <taxon>Bovinae</taxon>
        <taxon>Bos</taxon>
    </lineage>
</organism>
<feature type="region of interest" description="Disordered" evidence="4">
    <location>
        <begin position="660"/>
        <end position="686"/>
    </location>
</feature>
<feature type="compositionally biased region" description="Polar residues" evidence="4">
    <location>
        <begin position="775"/>
        <end position="784"/>
    </location>
</feature>
<dbReference type="Pfam" id="PF02145">
    <property type="entry name" value="Rap_GAP"/>
    <property type="match status" value="1"/>
</dbReference>
<sequence>MACDASWCFSPLMAGCPPDSMLEKADNVDASDLKQFFETNYSQIYFIFYENFITLENSLKLKGNNKSQREELDSILFLFEKILQFLPERIFFRWHYQSIGSTLKKLLHTGNSIKIRCEGIRLFLLWLQALQTNCAEEQVLIFASLVPGFPAIMSSRGPCTLDTLINPGPNMADAKIHPEEITPLLPAVSGEKIAEDQTCFFLQVLLKYMVTQAASLEWKHKENQETGFKFLFTLFRKYYLPHLFPSFTKSTNIYKPVLDIPHLRPKPVYVTTTRDNESIYSTKIPYMAARVVFIKWMVTFFLEKKYLTATQNTKNGVDVLPKIIQTVGGGTAVPERVPEPDAGGAAEQDRGLTDGSTLCERRLSGCSLCGIEEEHRAVYDMVQRILLSTRGYVNFVNEVFRQAFLLPSCDIAVTRKVVQVYRKWILQDKPVFMEEPDIKEAAQEDAEKLGYSETDNKQTSSEGSGHKRSSSWGRSYSFTSAMSRGCVMEEENKNVKAGAQAMLQVFLTNAANVFLLEPCVEVPMLLKEQVDACKAVLIIFRRMIMELTMNKTTWEQMLQILLRITEAVMQKPKDKQIKDLFAQSLAGLLFRTLIVAWIRANLCVYVSRELWDDFLGVLSSLTDWEELIHEWASIMDSLTAVLARTVYGVEMTNLPLDKLSEQKEKKQRGKGCVPDSQKGSTVGRSFSLSWRSHPDVAVAEPMRFRSATTSGAPGVEKARNVVRQKATEVEEYLQPENTPATESGPLGQQPMVRSGSSPEVTEPLCPEPPPGQKLENAQNVSSSEPRLAQESKGHEKKEHEGITILVRRSSSPIELDLKDDSQQMQGKCRERQKSDSVSSDPTLGCSTEAELSLSHWQTCEEDPDLSPPADTVTDADARHWLQLRPTDASNLTDSSECLADDCSIIAGGTLTGWHPDSAAVLWRRILGILGDVNNIQSPKIHARVFGYLYELWYKLAKIRDNLAISLDNQSSPSPPALIPPLRMFASWLFKASEYATTLPDDYKEGKLQAYKLICSMMTRRQDVLPNSDFLVHFYLVMHLGLTSEDQDILNTIIRHCPPRFFSLGLPGFSMLVGDFIMAAGKVLSADTLAAPRSEALTILGSLVCFPNTYREIPLRQPVPEVAEVATGAEDVKHCLISILLKNATEEPSECARCVAICSLGIWICEELAQGTGHPQLQEAVNVIGVTLKFPNKIVAQVACDVLQLLVSYWEKLQMFETSLPRKIAEILVATIAFLLPSAEYSSVETDKKFLVSLLLCLLDWCMALPAGTLLHPVSTAALDEQAPARAPLLDYIYRVLHCCICGSSTYSQQSRYTLTLADLSSSDYDPFLPLANVKNSEPVQFHSSAELGNLLTVEEAERRRRSLGLIPLTARMVMAHLVNHLGHFPLCGGPAVLHSLVGEHHDNVHADAAELSPDVFRSPSLQLFVFNDSTLISYLQTPATGPASGSPVGAPSDVRVIVRDISGKYSWDGKVLYGPLEGHLAPKSRSPSFLISSCQPPTPGPQRAPSQTEEGEDVLDKLLENLGHTSPECLLPSQLRLNEPSPPPCGMNWDQEKEITKVLLRQSTQEDEYVQRCNSDVAMRVASQEPPSPVEPRGAFYFCRLLLDDLGMNSWDRRKNFHLLKKNSKLLRELKNLDSRQCRETHKIAVFYIAEGQEDKCSILSNERGSQAYEDFVAGLGWEVDLSTHCGFMGGLQRNGSTGQTAPYYATSTVEVIFHVSTRMPSDSDDSLTKKLRHLGNDEVHIVWSEHSRDYRSGIIPTAFGDVSIIIYPMKNHMFFIAITKKPEVPFFGPLFDGAIVSGKLLPSLICATCINASRAVKCLIPLYQSFYEERALYLEAIIQNHREVMTFEDFTAQVFCPSPSYSVSGTGVMTFILICFVSELFAWSFPPTIPLTSASSEVNELVLSPMLWFIRKGEFLAELGIRYFKSGTRIRAYLSRKSSSQSKPLLLMLNGDYAAGMLGSGINAGATGGPCPLAHGDSSVAGWLSLWSGPRPGDQPPRAAPGVDLLRHWLLSTSTYEAKSKWDIESMHVEILHERLPLPPLGHASLLNIAGCRPGLPELCQEIRGRGWPRTGSQEQQAEGLGDKQAAETISAAVSSEQGLRPPPTGLLAVQGTWGSNLLCVLATGPYGQAQGQWPEPHISPTMHYAAGSPISRGKASKWDQLDSIPGSECDCCPLSPRSPPQYLTGSPKVHSLQFRDEDTGLLDALGPKPLLNLSHSQDIGGVPRGKARRGIPGRVLSFLSPNRLPSCGVLASAEEKPRGLFASLLEGVSASSDRCRAGGHGCSDSPVLEP</sequence>
<reference evidence="6" key="1">
    <citation type="submission" date="2019-10" db="EMBL/GenBank/DDBJ databases">
        <title>The sequence and de novo assembly of the wild yak genome.</title>
        <authorList>
            <person name="Liu Y."/>
        </authorList>
    </citation>
    <scope>NUCLEOTIDE SEQUENCE [LARGE SCALE GENOMIC DNA]</scope>
    <source>
        <strain evidence="6">WY2019</strain>
    </source>
</reference>
<dbReference type="SUPFAM" id="SSF48371">
    <property type="entry name" value="ARM repeat"/>
    <property type="match status" value="1"/>
</dbReference>
<name>A0A6B0RUN8_9CETA</name>